<feature type="non-terminal residue" evidence="1">
    <location>
        <position position="1"/>
    </location>
</feature>
<dbReference type="EMBL" id="CAJVQC010042173">
    <property type="protein sequence ID" value="CAG8774660.1"/>
    <property type="molecule type" value="Genomic_DNA"/>
</dbReference>
<name>A0ACA9R2Z8_9GLOM</name>
<sequence>IRNQASLHSENYKDYSNESLQESFSEESQHVSNNFECSFSIDSDILSSELDTLSSSRKL</sequence>
<reference evidence="1" key="1">
    <citation type="submission" date="2021-06" db="EMBL/GenBank/DDBJ databases">
        <authorList>
            <person name="Kallberg Y."/>
            <person name="Tangrot J."/>
            <person name="Rosling A."/>
        </authorList>
    </citation>
    <scope>NUCLEOTIDE SEQUENCE</scope>
    <source>
        <strain evidence="1">MA461A</strain>
    </source>
</reference>
<comment type="caution">
    <text evidence="1">The sequence shown here is derived from an EMBL/GenBank/DDBJ whole genome shotgun (WGS) entry which is preliminary data.</text>
</comment>
<dbReference type="Proteomes" id="UP000789920">
    <property type="component" value="Unassembled WGS sequence"/>
</dbReference>
<gene>
    <name evidence="1" type="ORF">RPERSI_LOCUS16830</name>
</gene>
<accession>A0ACA9R2Z8</accession>
<keyword evidence="2" id="KW-1185">Reference proteome</keyword>
<evidence type="ECO:0000313" key="2">
    <source>
        <dbReference type="Proteomes" id="UP000789920"/>
    </source>
</evidence>
<protein>
    <submittedName>
        <fullName evidence="1">27754_t:CDS:1</fullName>
    </submittedName>
</protein>
<evidence type="ECO:0000313" key="1">
    <source>
        <dbReference type="EMBL" id="CAG8774660.1"/>
    </source>
</evidence>
<proteinExistence type="predicted"/>
<organism evidence="1 2">
    <name type="scientific">Racocetra persica</name>
    <dbReference type="NCBI Taxonomy" id="160502"/>
    <lineage>
        <taxon>Eukaryota</taxon>
        <taxon>Fungi</taxon>
        <taxon>Fungi incertae sedis</taxon>
        <taxon>Mucoromycota</taxon>
        <taxon>Glomeromycotina</taxon>
        <taxon>Glomeromycetes</taxon>
        <taxon>Diversisporales</taxon>
        <taxon>Gigasporaceae</taxon>
        <taxon>Racocetra</taxon>
    </lineage>
</organism>